<feature type="domain" description="Histidine kinase/HSP90-like ATPase" evidence="1">
    <location>
        <begin position="101"/>
        <end position="200"/>
    </location>
</feature>
<dbReference type="InterPro" id="IPR025474">
    <property type="entry name" value="DUF4325"/>
</dbReference>
<dbReference type="SUPFAM" id="SSF46785">
    <property type="entry name" value="Winged helix' DNA-binding domain"/>
    <property type="match status" value="1"/>
</dbReference>
<evidence type="ECO:0000259" key="1">
    <source>
        <dbReference type="Pfam" id="PF02518"/>
    </source>
</evidence>
<name>A0A3B0RQ79_9ZZZZ</name>
<organism evidence="4">
    <name type="scientific">hydrothermal vent metagenome</name>
    <dbReference type="NCBI Taxonomy" id="652676"/>
    <lineage>
        <taxon>unclassified sequences</taxon>
        <taxon>metagenomes</taxon>
        <taxon>ecological metagenomes</taxon>
    </lineage>
</organism>
<dbReference type="EMBL" id="UOEI01000114">
    <property type="protein sequence ID" value="VAV94029.1"/>
    <property type="molecule type" value="Genomic_DNA"/>
</dbReference>
<dbReference type="GO" id="GO:0005524">
    <property type="term" value="F:ATP binding"/>
    <property type="evidence" value="ECO:0007669"/>
    <property type="project" value="UniProtKB-KW"/>
</dbReference>
<evidence type="ECO:0000259" key="3">
    <source>
        <dbReference type="Pfam" id="PF14213"/>
    </source>
</evidence>
<dbReference type="Pfam" id="PF14213">
    <property type="entry name" value="DUF4325"/>
    <property type="match status" value="1"/>
</dbReference>
<proteinExistence type="predicted"/>
<keyword evidence="4" id="KW-0067">ATP-binding</keyword>
<protein>
    <submittedName>
        <fullName evidence="4">ATP-binding region, ATPase-like</fullName>
    </submittedName>
</protein>
<dbReference type="Gene3D" id="1.10.10.10">
    <property type="entry name" value="Winged helix-like DNA-binding domain superfamily/Winged helix DNA-binding domain"/>
    <property type="match status" value="1"/>
</dbReference>
<dbReference type="InterPro" id="IPR036390">
    <property type="entry name" value="WH_DNA-bd_sf"/>
</dbReference>
<dbReference type="InterPro" id="IPR036388">
    <property type="entry name" value="WH-like_DNA-bd_sf"/>
</dbReference>
<dbReference type="InterPro" id="IPR000835">
    <property type="entry name" value="HTH_MarR-typ"/>
</dbReference>
<dbReference type="Pfam" id="PF12802">
    <property type="entry name" value="MarR_2"/>
    <property type="match status" value="1"/>
</dbReference>
<dbReference type="InterPro" id="IPR003594">
    <property type="entry name" value="HATPase_dom"/>
</dbReference>
<feature type="non-terminal residue" evidence="4">
    <location>
        <position position="325"/>
    </location>
</feature>
<evidence type="ECO:0000313" key="4">
    <source>
        <dbReference type="EMBL" id="VAV94029.1"/>
    </source>
</evidence>
<gene>
    <name evidence="4" type="ORF">MNBD_ACTINO01-803</name>
</gene>
<reference evidence="4" key="1">
    <citation type="submission" date="2018-06" db="EMBL/GenBank/DDBJ databases">
        <authorList>
            <person name="Zhirakovskaya E."/>
        </authorList>
    </citation>
    <scope>NUCLEOTIDE SEQUENCE</scope>
</reference>
<dbReference type="Pfam" id="PF02518">
    <property type="entry name" value="HATPase_c"/>
    <property type="match status" value="1"/>
</dbReference>
<dbReference type="Gene3D" id="3.30.565.10">
    <property type="entry name" value="Histidine kinase-like ATPase, C-terminal domain"/>
    <property type="match status" value="1"/>
</dbReference>
<sequence length="325" mass="35196">MERINVKVRALELLARSGRLTSGELARAAGVSRQTAHATLTGLVAEGAAEAVGAGRGAHYVATGLRSLVWDVSGLEEHRVWGELVRDTALGTVKDPALSVLEYAVSEMVNNVIDHSGSPTLTVRVGEREGDVAISIEDAGIGVFERIRAVEGLESHFDALGQLSKGKLTTDPEHHSGEGIFFTSKVVDRFVLTANGIEWMVDNVRDDVAVGVSATRRGTIIGIKHAISSERTLEEVFQAYTTGFAFDTSRIVVKLFEHGDSFVSRSEARRVASGLERFRTVIIDFGGVERVGQGFVDELFRVWASSHEGVSLEPMNMNDAVEFMV</sequence>
<feature type="domain" description="HTH marR-type" evidence="2">
    <location>
        <begin position="8"/>
        <end position="50"/>
    </location>
</feature>
<dbReference type="InterPro" id="IPR036890">
    <property type="entry name" value="HATPase_C_sf"/>
</dbReference>
<dbReference type="GO" id="GO:0003700">
    <property type="term" value="F:DNA-binding transcription factor activity"/>
    <property type="evidence" value="ECO:0007669"/>
    <property type="project" value="InterPro"/>
</dbReference>
<accession>A0A3B0RQ79</accession>
<dbReference type="SUPFAM" id="SSF55874">
    <property type="entry name" value="ATPase domain of HSP90 chaperone/DNA topoisomerase II/histidine kinase"/>
    <property type="match status" value="1"/>
</dbReference>
<feature type="domain" description="DUF4325" evidence="3">
    <location>
        <begin position="268"/>
        <end position="321"/>
    </location>
</feature>
<dbReference type="AlphaFoldDB" id="A0A3B0RQ79"/>
<keyword evidence="4" id="KW-0547">Nucleotide-binding</keyword>
<evidence type="ECO:0000259" key="2">
    <source>
        <dbReference type="Pfam" id="PF12802"/>
    </source>
</evidence>